<protein>
    <submittedName>
        <fullName evidence="1">Uncharacterized protein</fullName>
    </submittedName>
</protein>
<gene>
    <name evidence="1" type="ORF">IC006_0742</name>
</gene>
<accession>A0A510DTT0</accession>
<evidence type="ECO:0000313" key="1">
    <source>
        <dbReference type="EMBL" id="BBG23458.1"/>
    </source>
</evidence>
<proteinExistence type="predicted"/>
<keyword evidence="2" id="KW-1185">Reference proteome</keyword>
<dbReference type="EMBL" id="AP018929">
    <property type="protein sequence ID" value="BBG23458.1"/>
    <property type="molecule type" value="Genomic_DNA"/>
</dbReference>
<name>A0A510DTT0_9CREN</name>
<dbReference type="KEGG" id="step:IC006_0742"/>
<dbReference type="Proteomes" id="UP000322983">
    <property type="component" value="Chromosome"/>
</dbReference>
<dbReference type="AlphaFoldDB" id="A0A510DTT0"/>
<sequence length="49" mass="5754">MYIMINTENGHEMRCETISSGFEICFTYSISERGYREQKDVEEKKGLLS</sequence>
<organism evidence="1 2">
    <name type="scientific">Sulfuracidifex tepidarius</name>
    <dbReference type="NCBI Taxonomy" id="1294262"/>
    <lineage>
        <taxon>Archaea</taxon>
        <taxon>Thermoproteota</taxon>
        <taxon>Thermoprotei</taxon>
        <taxon>Sulfolobales</taxon>
        <taxon>Sulfolobaceae</taxon>
        <taxon>Sulfuracidifex</taxon>
    </lineage>
</organism>
<reference evidence="1 2" key="1">
    <citation type="journal article" date="2020" name="Int. J. Syst. Evol. Microbiol.">
        <title>Sulfuracidifex tepidarius gen. nov., sp. nov. and transfer of Sulfolobus metallicus Huber and Stetter 1992 to the genus Sulfuracidifex as Sulfuracidifex metallicus comb. nov.</title>
        <authorList>
            <person name="Itoh T."/>
            <person name="Miura T."/>
            <person name="Sakai H.D."/>
            <person name="Kato S."/>
            <person name="Ohkuma M."/>
            <person name="Takashina T."/>
        </authorList>
    </citation>
    <scope>NUCLEOTIDE SEQUENCE [LARGE SCALE GENOMIC DNA]</scope>
    <source>
        <strain evidence="1 2">IC-006</strain>
    </source>
</reference>
<evidence type="ECO:0000313" key="2">
    <source>
        <dbReference type="Proteomes" id="UP000322983"/>
    </source>
</evidence>